<dbReference type="PANTHER" id="PTHR43065:SF51">
    <property type="entry name" value="HISTIDINE KINASE"/>
    <property type="match status" value="1"/>
</dbReference>
<dbReference type="Proteomes" id="UP000078390">
    <property type="component" value="Unassembled WGS sequence"/>
</dbReference>
<dbReference type="InterPro" id="IPR003661">
    <property type="entry name" value="HisK_dim/P_dom"/>
</dbReference>
<protein>
    <recommendedName>
        <fullName evidence="2">histidine kinase</fullName>
        <ecNumber evidence="2">2.7.13.3</ecNumber>
    </recommendedName>
</protein>
<dbReference type="InterPro" id="IPR005467">
    <property type="entry name" value="His_kinase_dom"/>
</dbReference>
<dbReference type="CDD" id="cd00082">
    <property type="entry name" value="HisKA"/>
    <property type="match status" value="1"/>
</dbReference>
<keyword evidence="3" id="KW-0597">Phosphoprotein</keyword>
<dbReference type="GO" id="GO:0000155">
    <property type="term" value="F:phosphorelay sensor kinase activity"/>
    <property type="evidence" value="ECO:0007669"/>
    <property type="project" value="InterPro"/>
</dbReference>
<dbReference type="Pfam" id="PF02518">
    <property type="entry name" value="HATPase_c"/>
    <property type="match status" value="1"/>
</dbReference>
<sequence length="539" mass="61068">MKTDQKRLKDELSFRKKLEACLYNLARQASEKCVEELSREIIKNLKRLTGSPLALVGIWDELSQSWYFPNFADACYRGCKIKKIVRIPSLGGVFAKAIAEKKVYISNALLKDPNHKGLPGGHLPIQRIAIYPVLRNGKPKGLLAIANAAKRYTRREKEILEKLGEFYGLLLEAKESEKKKRGEQALLRALSEKVGFGLSLWAINQKPPRKLFSNSDFEVMCEEFKPTYFNSLIKTLIKEAQDLLPGENISRHLKTETPREAHLICTLKKFDPNLVVIAVQDITKELKFQEEITEAEKAKAINILAGNLAHKFNNLLNVVISSLEILRSKKGKETSEIQFWLHKAEFAAQDLAVLVRQLLLYARGEVLGKKLIDLKKFIPRIIKFIKALLPPHLRLRIRIEENLPLVKIDPLALEQILVNLAVNAIEAYGKEAGVITVKIYLTDKHKHGKNSKSPYKARFCSQKEALRWVVLEVRDRGKGIPPEFLPKVLEPFYSTKGLGRGLGLAAVRTMVYAHEGCIVISSRPGKETIFKILLPVNDH</sequence>
<reference evidence="5 6" key="1">
    <citation type="submission" date="2016-04" db="EMBL/GenBank/DDBJ databases">
        <title>Genome analysis of Thermosulfurimonas dismutans, the first thermophilic sulfur-disproportionating bacterium of the phylum Thermodesulfobacteria.</title>
        <authorList>
            <person name="Mardanov A.V."/>
            <person name="Beletsky A.V."/>
            <person name="Kadnikov V.V."/>
            <person name="Slobodkin A.I."/>
            <person name="Ravin N.V."/>
        </authorList>
    </citation>
    <scope>NUCLEOTIDE SEQUENCE [LARGE SCALE GENOMIC DNA]</scope>
    <source>
        <strain evidence="5 6">S95</strain>
    </source>
</reference>
<proteinExistence type="predicted"/>
<evidence type="ECO:0000256" key="1">
    <source>
        <dbReference type="ARBA" id="ARBA00000085"/>
    </source>
</evidence>
<dbReference type="SUPFAM" id="SSF55874">
    <property type="entry name" value="ATPase domain of HSP90 chaperone/DNA topoisomerase II/histidine kinase"/>
    <property type="match status" value="1"/>
</dbReference>
<accession>A0A179D4V3</accession>
<comment type="caution">
    <text evidence="5">The sequence shown here is derived from an EMBL/GenBank/DDBJ whole genome shotgun (WGS) entry which is preliminary data.</text>
</comment>
<dbReference type="PRINTS" id="PR00344">
    <property type="entry name" value="BCTRLSENSOR"/>
</dbReference>
<dbReference type="SMART" id="SM00388">
    <property type="entry name" value="HisKA"/>
    <property type="match status" value="1"/>
</dbReference>
<dbReference type="AlphaFoldDB" id="A0A179D4V3"/>
<dbReference type="Pfam" id="PF13185">
    <property type="entry name" value="GAF_2"/>
    <property type="match status" value="1"/>
</dbReference>
<dbReference type="RefSeq" id="WP_068669477.1">
    <property type="nucleotide sequence ID" value="NZ_LWLG01000003.1"/>
</dbReference>
<dbReference type="STRING" id="999894.TDIS_0772"/>
<evidence type="ECO:0000256" key="3">
    <source>
        <dbReference type="ARBA" id="ARBA00022553"/>
    </source>
</evidence>
<evidence type="ECO:0000256" key="2">
    <source>
        <dbReference type="ARBA" id="ARBA00012438"/>
    </source>
</evidence>
<dbReference type="PANTHER" id="PTHR43065">
    <property type="entry name" value="SENSOR HISTIDINE KINASE"/>
    <property type="match status" value="1"/>
</dbReference>
<dbReference type="InterPro" id="IPR004358">
    <property type="entry name" value="Sig_transdc_His_kin-like_C"/>
</dbReference>
<evidence type="ECO:0000313" key="5">
    <source>
        <dbReference type="EMBL" id="OAQ21120.1"/>
    </source>
</evidence>
<evidence type="ECO:0000259" key="4">
    <source>
        <dbReference type="PROSITE" id="PS50109"/>
    </source>
</evidence>
<dbReference type="InterPro" id="IPR003018">
    <property type="entry name" value="GAF"/>
</dbReference>
<dbReference type="PROSITE" id="PS50109">
    <property type="entry name" value="HIS_KIN"/>
    <property type="match status" value="1"/>
</dbReference>
<dbReference type="SUPFAM" id="SSF47384">
    <property type="entry name" value="Homodimeric domain of signal transducing histidine kinase"/>
    <property type="match status" value="1"/>
</dbReference>
<dbReference type="EMBL" id="LWLG01000003">
    <property type="protein sequence ID" value="OAQ21120.1"/>
    <property type="molecule type" value="Genomic_DNA"/>
</dbReference>
<gene>
    <name evidence="5" type="ORF">TDIS_0772</name>
</gene>
<feature type="domain" description="Histidine kinase" evidence="4">
    <location>
        <begin position="307"/>
        <end position="538"/>
    </location>
</feature>
<evidence type="ECO:0000313" key="6">
    <source>
        <dbReference type="Proteomes" id="UP000078390"/>
    </source>
</evidence>
<dbReference type="InterPro" id="IPR029016">
    <property type="entry name" value="GAF-like_dom_sf"/>
</dbReference>
<dbReference type="Gene3D" id="3.30.450.40">
    <property type="match status" value="1"/>
</dbReference>
<dbReference type="InterPro" id="IPR036890">
    <property type="entry name" value="HATPase_C_sf"/>
</dbReference>
<dbReference type="InterPro" id="IPR036097">
    <property type="entry name" value="HisK_dim/P_sf"/>
</dbReference>
<comment type="catalytic activity">
    <reaction evidence="1">
        <text>ATP + protein L-histidine = ADP + protein N-phospho-L-histidine.</text>
        <dbReference type="EC" id="2.7.13.3"/>
    </reaction>
</comment>
<dbReference type="SUPFAM" id="SSF55781">
    <property type="entry name" value="GAF domain-like"/>
    <property type="match status" value="1"/>
</dbReference>
<dbReference type="OrthoDB" id="505470at2"/>
<keyword evidence="6" id="KW-1185">Reference proteome</keyword>
<dbReference type="InterPro" id="IPR003594">
    <property type="entry name" value="HATPase_dom"/>
</dbReference>
<dbReference type="Gene3D" id="3.30.565.10">
    <property type="entry name" value="Histidine kinase-like ATPase, C-terminal domain"/>
    <property type="match status" value="1"/>
</dbReference>
<dbReference type="EC" id="2.7.13.3" evidence="2"/>
<dbReference type="Gene3D" id="1.10.287.130">
    <property type="match status" value="1"/>
</dbReference>
<dbReference type="SMART" id="SM00387">
    <property type="entry name" value="HATPase_c"/>
    <property type="match status" value="1"/>
</dbReference>
<dbReference type="SMART" id="SM00065">
    <property type="entry name" value="GAF"/>
    <property type="match status" value="1"/>
</dbReference>
<organism evidence="5 6">
    <name type="scientific">Thermosulfurimonas dismutans</name>
    <dbReference type="NCBI Taxonomy" id="999894"/>
    <lineage>
        <taxon>Bacteria</taxon>
        <taxon>Pseudomonadati</taxon>
        <taxon>Thermodesulfobacteriota</taxon>
        <taxon>Thermodesulfobacteria</taxon>
        <taxon>Thermodesulfobacteriales</taxon>
        <taxon>Thermodesulfobacteriaceae</taxon>
        <taxon>Thermosulfurimonas</taxon>
    </lineage>
</organism>
<name>A0A179D4V3_9BACT</name>